<dbReference type="PANTHER" id="PTHR13464">
    <property type="entry name" value="TRANSCRIPTIONAL REGULATOR PROTEIN HCNGP"/>
    <property type="match status" value="1"/>
</dbReference>
<dbReference type="Pfam" id="PF07818">
    <property type="entry name" value="HCNGP"/>
    <property type="match status" value="1"/>
</dbReference>
<dbReference type="GO" id="GO:0005634">
    <property type="term" value="C:nucleus"/>
    <property type="evidence" value="ECO:0007669"/>
    <property type="project" value="TreeGrafter"/>
</dbReference>
<feature type="compositionally biased region" description="Basic and acidic residues" evidence="1">
    <location>
        <begin position="183"/>
        <end position="200"/>
    </location>
</feature>
<evidence type="ECO:0000256" key="1">
    <source>
        <dbReference type="SAM" id="MobiDB-lite"/>
    </source>
</evidence>
<sequence>MDSLAAYEDSDEGDSPVRRRPSTNSRPAAPPGANDDDDFWPENVEESDEQSGAISGRQRRDTELPEAPTTSPSSTSSSTRRRPQSPEQDDEKWVADEKNKESSDFSDDEPPPPKRKQIYSPSPSSSAVPSPANVVLRRPIPANPSSQSLVSYGTADDDDDYNNKSRDEEEHFKEAEEEELMSEDDRKKSVSRHQDGEPEAPRVGQITDSPDGVAESGQENLDPHDYLEQALEQQDIGDKASGEKYDTPPQAGSTGENTPISGEGNDSPLWGAQANAQVTLPPAPTNPCDPALLAHFAKRFEMKSLGEDVNRKIQERKDFMNPSLYEILINHFEIDELGTNFPKDIFDPHSFSESDYYDRLAEAQKIAMDRLEKEKKHPGSVPKAPVAASSTAASAKSRATRFDPADMKKSRAS</sequence>
<feature type="compositionally biased region" description="Basic and acidic residues" evidence="1">
    <location>
        <begin position="400"/>
        <end position="413"/>
    </location>
</feature>
<feature type="region of interest" description="Disordered" evidence="1">
    <location>
        <begin position="1"/>
        <end position="272"/>
    </location>
</feature>
<feature type="compositionally biased region" description="Basic and acidic residues" evidence="1">
    <location>
        <begin position="91"/>
        <end position="103"/>
    </location>
</feature>
<feature type="compositionally biased region" description="Acidic residues" evidence="1">
    <location>
        <begin position="34"/>
        <end position="49"/>
    </location>
</feature>
<evidence type="ECO:0000313" key="2">
    <source>
        <dbReference type="Proteomes" id="UP000887566"/>
    </source>
</evidence>
<accession>A0A914VLR8</accession>
<feature type="region of interest" description="Disordered" evidence="1">
    <location>
        <begin position="372"/>
        <end position="413"/>
    </location>
</feature>
<protein>
    <submittedName>
        <fullName evidence="3">SAP30-binding protein</fullName>
    </submittedName>
</protein>
<organism evidence="2 3">
    <name type="scientific">Plectus sambesii</name>
    <dbReference type="NCBI Taxonomy" id="2011161"/>
    <lineage>
        <taxon>Eukaryota</taxon>
        <taxon>Metazoa</taxon>
        <taxon>Ecdysozoa</taxon>
        <taxon>Nematoda</taxon>
        <taxon>Chromadorea</taxon>
        <taxon>Plectida</taxon>
        <taxon>Plectina</taxon>
        <taxon>Plectoidea</taxon>
        <taxon>Plectidae</taxon>
        <taxon>Plectus</taxon>
    </lineage>
</organism>
<evidence type="ECO:0000313" key="3">
    <source>
        <dbReference type="WBParaSite" id="PSAMB.scaffold215size64897.g3387.t1"/>
    </source>
</evidence>
<feature type="compositionally biased region" description="Basic and acidic residues" evidence="1">
    <location>
        <begin position="236"/>
        <end position="246"/>
    </location>
</feature>
<feature type="compositionally biased region" description="Basic and acidic residues" evidence="1">
    <location>
        <begin position="161"/>
        <end position="174"/>
    </location>
</feature>
<dbReference type="PANTHER" id="PTHR13464:SF0">
    <property type="entry name" value="SAP30-BINDING PROTEIN"/>
    <property type="match status" value="1"/>
</dbReference>
<proteinExistence type="predicted"/>
<name>A0A914VLR8_9BILA</name>
<dbReference type="Proteomes" id="UP000887566">
    <property type="component" value="Unplaced"/>
</dbReference>
<dbReference type="GO" id="GO:0006355">
    <property type="term" value="P:regulation of DNA-templated transcription"/>
    <property type="evidence" value="ECO:0007669"/>
    <property type="project" value="InterPro"/>
</dbReference>
<reference evidence="3" key="1">
    <citation type="submission" date="2022-11" db="UniProtKB">
        <authorList>
            <consortium name="WormBaseParasite"/>
        </authorList>
    </citation>
    <scope>IDENTIFICATION</scope>
</reference>
<feature type="compositionally biased region" description="Low complexity" evidence="1">
    <location>
        <begin position="380"/>
        <end position="397"/>
    </location>
</feature>
<feature type="compositionally biased region" description="Low complexity" evidence="1">
    <location>
        <begin position="68"/>
        <end position="78"/>
    </location>
</feature>
<feature type="compositionally biased region" description="Low complexity" evidence="1">
    <location>
        <begin position="120"/>
        <end position="132"/>
    </location>
</feature>
<dbReference type="InterPro" id="IPR012479">
    <property type="entry name" value="SAP30BP"/>
</dbReference>
<dbReference type="WBParaSite" id="PSAMB.scaffold215size64897.g3387.t1">
    <property type="protein sequence ID" value="PSAMB.scaffold215size64897.g3387.t1"/>
    <property type="gene ID" value="PSAMB.scaffold215size64897.g3387"/>
</dbReference>
<keyword evidence="2" id="KW-1185">Reference proteome</keyword>
<dbReference type="AlphaFoldDB" id="A0A914VLR8"/>
<feature type="compositionally biased region" description="Polar residues" evidence="1">
    <location>
        <begin position="250"/>
        <end position="260"/>
    </location>
</feature>